<dbReference type="AlphaFoldDB" id="G0UM85"/>
<gene>
    <name evidence="1" type="ORF">TCIL3000_5_5140</name>
</gene>
<name>G0UM85_TRYCI</name>
<proteinExistence type="predicted"/>
<dbReference type="EMBL" id="HE575318">
    <property type="protein sequence ID" value="CCC90749.1"/>
    <property type="molecule type" value="Genomic_DNA"/>
</dbReference>
<evidence type="ECO:0000313" key="1">
    <source>
        <dbReference type="EMBL" id="CCC90749.1"/>
    </source>
</evidence>
<reference evidence="1" key="1">
    <citation type="journal article" date="2012" name="Proc. Natl. Acad. Sci. U.S.A.">
        <title>Antigenic diversity is generated by distinct evolutionary mechanisms in African trypanosome species.</title>
        <authorList>
            <person name="Jackson A.P."/>
            <person name="Berry A."/>
            <person name="Aslett M."/>
            <person name="Allison H.C."/>
            <person name="Burton P."/>
            <person name="Vavrova-Anderson J."/>
            <person name="Brown R."/>
            <person name="Browne H."/>
            <person name="Corton N."/>
            <person name="Hauser H."/>
            <person name="Gamble J."/>
            <person name="Gilderthorp R."/>
            <person name="Marcello L."/>
            <person name="McQuillan J."/>
            <person name="Otto T.D."/>
            <person name="Quail M.A."/>
            <person name="Sanders M.J."/>
            <person name="van Tonder A."/>
            <person name="Ginger M.L."/>
            <person name="Field M.C."/>
            <person name="Barry J.D."/>
            <person name="Hertz-Fowler C."/>
            <person name="Berriman M."/>
        </authorList>
    </citation>
    <scope>NUCLEOTIDE SEQUENCE</scope>
    <source>
        <strain evidence="1">IL3000</strain>
    </source>
</reference>
<sequence>MRFEQPPFAPSRGVTDGERLVAFYKLELIPANVGYHVRCTCDFLMEFGDLPGRAGSELWRGQRHLCLTWRRRNWVRWRHSLRSQTLPYDFGRVLTSLIVAVFLRKLERSSCTELSGRIFRSMRRSLWARGASGADRKGDCSPMGCVRLY</sequence>
<protein>
    <submittedName>
        <fullName evidence="1">Uncharacterized protein</fullName>
    </submittedName>
</protein>
<organism evidence="1">
    <name type="scientific">Trypanosoma congolense (strain IL3000)</name>
    <dbReference type="NCBI Taxonomy" id="1068625"/>
    <lineage>
        <taxon>Eukaryota</taxon>
        <taxon>Discoba</taxon>
        <taxon>Euglenozoa</taxon>
        <taxon>Kinetoplastea</taxon>
        <taxon>Metakinetoplastina</taxon>
        <taxon>Trypanosomatida</taxon>
        <taxon>Trypanosomatidae</taxon>
        <taxon>Trypanosoma</taxon>
        <taxon>Nannomonas</taxon>
    </lineage>
</organism>
<accession>G0UM85</accession>